<evidence type="ECO:0000256" key="2">
    <source>
        <dbReference type="ARBA" id="ARBA00022771"/>
    </source>
</evidence>
<keyword evidence="1" id="KW-0479">Metal-binding</keyword>
<gene>
    <name evidence="8" type="ORF">HPB52_015377</name>
</gene>
<feature type="region of interest" description="Disordered" evidence="6">
    <location>
        <begin position="87"/>
        <end position="112"/>
    </location>
</feature>
<evidence type="ECO:0000256" key="3">
    <source>
        <dbReference type="ARBA" id="ARBA00022833"/>
    </source>
</evidence>
<sequence length="200" mass="22417">MHAPQLHQECPCPRPFSMHRIPQGEKNKLVRQCWLANLQREDFDPGTSSRVCSVHFVDGRPTEDNPYPTLRLGTLDVPYKGRRRVTHTAPSQLWPGAPSTGSSPQHHVADEPNDDYSAAFADDDMNDSLPAKNQLGPGIVTYERAFRENCLRFFLAPAPAIGIVESPKKLQKDVKKTDNTWQTSRERDTNNEADEAARAG</sequence>
<evidence type="ECO:0000313" key="9">
    <source>
        <dbReference type="Proteomes" id="UP000821837"/>
    </source>
</evidence>
<feature type="region of interest" description="Disordered" evidence="6">
    <location>
        <begin position="166"/>
        <end position="200"/>
    </location>
</feature>
<evidence type="ECO:0000256" key="1">
    <source>
        <dbReference type="ARBA" id="ARBA00022723"/>
    </source>
</evidence>
<comment type="caution">
    <text evidence="8">The sequence shown here is derived from an EMBL/GenBank/DDBJ whole genome shotgun (WGS) entry which is preliminary data.</text>
</comment>
<keyword evidence="3" id="KW-0862">Zinc</keyword>
<reference evidence="8" key="1">
    <citation type="journal article" date="2020" name="Cell">
        <title>Large-Scale Comparative Analyses of Tick Genomes Elucidate Their Genetic Diversity and Vector Capacities.</title>
        <authorList>
            <consortium name="Tick Genome and Microbiome Consortium (TIGMIC)"/>
            <person name="Jia N."/>
            <person name="Wang J."/>
            <person name="Shi W."/>
            <person name="Du L."/>
            <person name="Sun Y."/>
            <person name="Zhan W."/>
            <person name="Jiang J.F."/>
            <person name="Wang Q."/>
            <person name="Zhang B."/>
            <person name="Ji P."/>
            <person name="Bell-Sakyi L."/>
            <person name="Cui X.M."/>
            <person name="Yuan T.T."/>
            <person name="Jiang B.G."/>
            <person name="Yang W.F."/>
            <person name="Lam T.T."/>
            <person name="Chang Q.C."/>
            <person name="Ding S.J."/>
            <person name="Wang X.J."/>
            <person name="Zhu J.G."/>
            <person name="Ruan X.D."/>
            <person name="Zhao L."/>
            <person name="Wei J.T."/>
            <person name="Ye R.Z."/>
            <person name="Que T.C."/>
            <person name="Du C.H."/>
            <person name="Zhou Y.H."/>
            <person name="Cheng J.X."/>
            <person name="Dai P.F."/>
            <person name="Guo W.B."/>
            <person name="Han X.H."/>
            <person name="Huang E.J."/>
            <person name="Li L.F."/>
            <person name="Wei W."/>
            <person name="Gao Y.C."/>
            <person name="Liu J.Z."/>
            <person name="Shao H.Z."/>
            <person name="Wang X."/>
            <person name="Wang C.C."/>
            <person name="Yang T.C."/>
            <person name="Huo Q.B."/>
            <person name="Li W."/>
            <person name="Chen H.Y."/>
            <person name="Chen S.E."/>
            <person name="Zhou L.G."/>
            <person name="Ni X.B."/>
            <person name="Tian J.H."/>
            <person name="Sheng Y."/>
            <person name="Liu T."/>
            <person name="Pan Y.S."/>
            <person name="Xia L.Y."/>
            <person name="Li J."/>
            <person name="Zhao F."/>
            <person name="Cao W.C."/>
        </authorList>
    </citation>
    <scope>NUCLEOTIDE SEQUENCE</scope>
    <source>
        <strain evidence="8">Rsan-2018</strain>
    </source>
</reference>
<evidence type="ECO:0000256" key="4">
    <source>
        <dbReference type="ARBA" id="ARBA00023125"/>
    </source>
</evidence>
<reference evidence="8" key="2">
    <citation type="submission" date="2021-09" db="EMBL/GenBank/DDBJ databases">
        <authorList>
            <person name="Jia N."/>
            <person name="Wang J."/>
            <person name="Shi W."/>
            <person name="Du L."/>
            <person name="Sun Y."/>
            <person name="Zhan W."/>
            <person name="Jiang J."/>
            <person name="Wang Q."/>
            <person name="Zhang B."/>
            <person name="Ji P."/>
            <person name="Sakyi L.B."/>
            <person name="Cui X."/>
            <person name="Yuan T."/>
            <person name="Jiang B."/>
            <person name="Yang W."/>
            <person name="Lam T.T.-Y."/>
            <person name="Chang Q."/>
            <person name="Ding S."/>
            <person name="Wang X."/>
            <person name="Zhu J."/>
            <person name="Ruan X."/>
            <person name="Zhao L."/>
            <person name="Wei J."/>
            <person name="Que T."/>
            <person name="Du C."/>
            <person name="Cheng J."/>
            <person name="Dai P."/>
            <person name="Han X."/>
            <person name="Huang E."/>
            <person name="Gao Y."/>
            <person name="Liu J."/>
            <person name="Shao H."/>
            <person name="Ye R."/>
            <person name="Li L."/>
            <person name="Wei W."/>
            <person name="Wang X."/>
            <person name="Wang C."/>
            <person name="Huo Q."/>
            <person name="Li W."/>
            <person name="Guo W."/>
            <person name="Chen H."/>
            <person name="Chen S."/>
            <person name="Zhou L."/>
            <person name="Zhou L."/>
            <person name="Ni X."/>
            <person name="Tian J."/>
            <person name="Zhou Y."/>
            <person name="Sheng Y."/>
            <person name="Liu T."/>
            <person name="Pan Y."/>
            <person name="Xia L."/>
            <person name="Li J."/>
            <person name="Zhao F."/>
            <person name="Cao W."/>
        </authorList>
    </citation>
    <scope>NUCLEOTIDE SEQUENCE</scope>
    <source>
        <strain evidence="8">Rsan-2018</strain>
        <tissue evidence="8">Larvae</tissue>
    </source>
</reference>
<organism evidence="8 9">
    <name type="scientific">Rhipicephalus sanguineus</name>
    <name type="common">Brown dog tick</name>
    <name type="synonym">Ixodes sanguineus</name>
    <dbReference type="NCBI Taxonomy" id="34632"/>
    <lineage>
        <taxon>Eukaryota</taxon>
        <taxon>Metazoa</taxon>
        <taxon>Ecdysozoa</taxon>
        <taxon>Arthropoda</taxon>
        <taxon>Chelicerata</taxon>
        <taxon>Arachnida</taxon>
        <taxon>Acari</taxon>
        <taxon>Parasitiformes</taxon>
        <taxon>Ixodida</taxon>
        <taxon>Ixodoidea</taxon>
        <taxon>Ixodidae</taxon>
        <taxon>Rhipicephalinae</taxon>
        <taxon>Rhipicephalus</taxon>
        <taxon>Rhipicephalus</taxon>
    </lineage>
</organism>
<keyword evidence="4 5" id="KW-0238">DNA-binding</keyword>
<dbReference type="EMBL" id="JABSTV010001251">
    <property type="protein sequence ID" value="KAH7951916.1"/>
    <property type="molecule type" value="Genomic_DNA"/>
</dbReference>
<dbReference type="PROSITE" id="PS50950">
    <property type="entry name" value="ZF_THAP"/>
    <property type="match status" value="1"/>
</dbReference>
<name>A0A9D4PSW9_RHISA</name>
<keyword evidence="2 5" id="KW-0863">Zinc-finger</keyword>
<dbReference type="SUPFAM" id="SSF57716">
    <property type="entry name" value="Glucocorticoid receptor-like (DNA-binding domain)"/>
    <property type="match status" value="1"/>
</dbReference>
<dbReference type="VEuPathDB" id="VectorBase:RSAN_033734"/>
<dbReference type="InterPro" id="IPR006612">
    <property type="entry name" value="THAP_Znf"/>
</dbReference>
<dbReference type="Proteomes" id="UP000821837">
    <property type="component" value="Chromosome 5"/>
</dbReference>
<protein>
    <recommendedName>
        <fullName evidence="7">THAP-type domain-containing protein</fullName>
    </recommendedName>
</protein>
<accession>A0A9D4PSW9</accession>
<feature type="domain" description="THAP-type" evidence="7">
    <location>
        <begin position="1"/>
        <end position="71"/>
    </location>
</feature>
<evidence type="ECO:0000256" key="6">
    <source>
        <dbReference type="SAM" id="MobiDB-lite"/>
    </source>
</evidence>
<evidence type="ECO:0000256" key="5">
    <source>
        <dbReference type="PROSITE-ProRule" id="PRU00309"/>
    </source>
</evidence>
<evidence type="ECO:0000259" key="7">
    <source>
        <dbReference type="PROSITE" id="PS50950"/>
    </source>
</evidence>
<evidence type="ECO:0000313" key="8">
    <source>
        <dbReference type="EMBL" id="KAH7951916.1"/>
    </source>
</evidence>
<dbReference type="GO" id="GO:0008270">
    <property type="term" value="F:zinc ion binding"/>
    <property type="evidence" value="ECO:0007669"/>
    <property type="project" value="UniProtKB-KW"/>
</dbReference>
<proteinExistence type="predicted"/>
<keyword evidence="9" id="KW-1185">Reference proteome</keyword>
<dbReference type="GO" id="GO:0003677">
    <property type="term" value="F:DNA binding"/>
    <property type="evidence" value="ECO:0007669"/>
    <property type="project" value="UniProtKB-UniRule"/>
</dbReference>
<dbReference type="Pfam" id="PF05485">
    <property type="entry name" value="THAP"/>
    <property type="match status" value="1"/>
</dbReference>
<dbReference type="AlphaFoldDB" id="A0A9D4PSW9"/>